<dbReference type="Proteomes" id="UP001283361">
    <property type="component" value="Unassembled WGS sequence"/>
</dbReference>
<dbReference type="EMBL" id="JAWDGP010004927">
    <property type="protein sequence ID" value="KAK3760971.1"/>
    <property type="molecule type" value="Genomic_DNA"/>
</dbReference>
<organism evidence="1 2">
    <name type="scientific">Elysia crispata</name>
    <name type="common">lettuce slug</name>
    <dbReference type="NCBI Taxonomy" id="231223"/>
    <lineage>
        <taxon>Eukaryota</taxon>
        <taxon>Metazoa</taxon>
        <taxon>Spiralia</taxon>
        <taxon>Lophotrochozoa</taxon>
        <taxon>Mollusca</taxon>
        <taxon>Gastropoda</taxon>
        <taxon>Heterobranchia</taxon>
        <taxon>Euthyneura</taxon>
        <taxon>Panpulmonata</taxon>
        <taxon>Sacoglossa</taxon>
        <taxon>Placobranchoidea</taxon>
        <taxon>Plakobranchidae</taxon>
        <taxon>Elysia</taxon>
    </lineage>
</organism>
<keyword evidence="2" id="KW-1185">Reference proteome</keyword>
<comment type="caution">
    <text evidence="1">The sequence shown here is derived from an EMBL/GenBank/DDBJ whole genome shotgun (WGS) entry which is preliminary data.</text>
</comment>
<name>A0AAE0Z2B5_9GAST</name>
<evidence type="ECO:0000313" key="2">
    <source>
        <dbReference type="Proteomes" id="UP001283361"/>
    </source>
</evidence>
<protein>
    <submittedName>
        <fullName evidence="1">Uncharacterized protein</fullName>
    </submittedName>
</protein>
<proteinExistence type="predicted"/>
<reference evidence="1" key="1">
    <citation type="journal article" date="2023" name="G3 (Bethesda)">
        <title>A reference genome for the long-term kleptoplast-retaining sea slug Elysia crispata morphotype clarki.</title>
        <authorList>
            <person name="Eastman K.E."/>
            <person name="Pendleton A.L."/>
            <person name="Shaikh M.A."/>
            <person name="Suttiyut T."/>
            <person name="Ogas R."/>
            <person name="Tomko P."/>
            <person name="Gavelis G."/>
            <person name="Widhalm J.R."/>
            <person name="Wisecaver J.H."/>
        </authorList>
    </citation>
    <scope>NUCLEOTIDE SEQUENCE</scope>
    <source>
        <strain evidence="1">ECLA1</strain>
    </source>
</reference>
<gene>
    <name evidence="1" type="ORF">RRG08_022378</name>
</gene>
<evidence type="ECO:0000313" key="1">
    <source>
        <dbReference type="EMBL" id="KAK3760971.1"/>
    </source>
</evidence>
<sequence>MKRKEKQEERADEYCSDSVMRTDIVVKKAQPCGCVTVCSGDGARFDLTVYGGLKQTYKCLNLSWLLCATGLQNSSLTNTQAKSSI</sequence>
<accession>A0AAE0Z2B5</accession>
<dbReference type="AlphaFoldDB" id="A0AAE0Z2B5"/>